<dbReference type="OrthoDB" id="3946763at2759"/>
<keyword evidence="3" id="KW-1185">Reference proteome</keyword>
<dbReference type="AlphaFoldDB" id="A0A6H0Y1J0"/>
<evidence type="ECO:0000313" key="2">
    <source>
        <dbReference type="EMBL" id="QIX00847.1"/>
    </source>
</evidence>
<dbReference type="Proteomes" id="UP000503462">
    <property type="component" value="Chromosome 4"/>
</dbReference>
<reference evidence="2 3" key="1">
    <citation type="journal article" date="2016" name="Sci. Rep.">
        <title>Peltaster fructicola genome reveals evolution from an invasive phytopathogen to an ectophytic parasite.</title>
        <authorList>
            <person name="Xu C."/>
            <person name="Chen H."/>
            <person name="Gleason M.L."/>
            <person name="Xu J.R."/>
            <person name="Liu H."/>
            <person name="Zhang R."/>
            <person name="Sun G."/>
        </authorList>
    </citation>
    <scope>NUCLEOTIDE SEQUENCE [LARGE SCALE GENOMIC DNA]</scope>
    <source>
        <strain evidence="2 3">LNHT1506</strain>
    </source>
</reference>
<feature type="compositionally biased region" description="Pro residues" evidence="1">
    <location>
        <begin position="179"/>
        <end position="193"/>
    </location>
</feature>
<feature type="region of interest" description="Disordered" evidence="1">
    <location>
        <begin position="335"/>
        <end position="378"/>
    </location>
</feature>
<feature type="compositionally biased region" description="Gly residues" evidence="1">
    <location>
        <begin position="351"/>
        <end position="361"/>
    </location>
</feature>
<protein>
    <submittedName>
        <fullName evidence="2">Uncharacterized protein</fullName>
    </submittedName>
</protein>
<evidence type="ECO:0000256" key="1">
    <source>
        <dbReference type="SAM" id="MobiDB-lite"/>
    </source>
</evidence>
<accession>A0A6H0Y1J0</accession>
<sequence>MGFNFSRPQYDYFPRRRPSEYFRVCDPYDCFCGGPRHFRQRNVAVHRTSGGREYYRDPMDFMDDMFDGYGYGMPGMAMGGYQMPMSMPSLLGGTGMPPGLGGMGLTPAFGGLPALNFGGNQGQPLQGQSGAMTWPPEWKDPREWTTRDYDRLGEIMDEYLNRQRGRGMPNPCNQQMSPFGPPLSPYGPLPPMDSPWDSNRRSGRSRPSHSDLEQLRAQMFAYAQEAKEHMQSTNDFLYGSEREQREERYRERQRKMIEEILKGLSGSGRMNDSAMMGAQNGQPSYPGGGGMPPGAGFMPGNPMSNYPMPGMQSMFAPGMESMNPYGGMDGVPQRSGFPRQKRSRGLAFGDDFGGQGGFGDEFGGRRNRRYRRGFDDDDDMLDMGDGMAAFS</sequence>
<feature type="region of interest" description="Disordered" evidence="1">
    <location>
        <begin position="163"/>
        <end position="211"/>
    </location>
</feature>
<name>A0A6H0Y1J0_9PEZI</name>
<gene>
    <name evidence="2" type="ORF">AMS68_006364</name>
</gene>
<evidence type="ECO:0000313" key="3">
    <source>
        <dbReference type="Proteomes" id="UP000503462"/>
    </source>
</evidence>
<organism evidence="2 3">
    <name type="scientific">Peltaster fructicola</name>
    <dbReference type="NCBI Taxonomy" id="286661"/>
    <lineage>
        <taxon>Eukaryota</taxon>
        <taxon>Fungi</taxon>
        <taxon>Dikarya</taxon>
        <taxon>Ascomycota</taxon>
        <taxon>Pezizomycotina</taxon>
        <taxon>Dothideomycetes</taxon>
        <taxon>Dothideomycetes incertae sedis</taxon>
        <taxon>Peltaster</taxon>
    </lineage>
</organism>
<dbReference type="EMBL" id="CP051142">
    <property type="protein sequence ID" value="QIX00847.1"/>
    <property type="molecule type" value="Genomic_DNA"/>
</dbReference>
<proteinExistence type="predicted"/>